<accession>A0AAD7C0T7</accession>
<proteinExistence type="predicted"/>
<protein>
    <recommendedName>
        <fullName evidence="4">F-box domain-containing protein</fullName>
    </recommendedName>
</protein>
<feature type="compositionally biased region" description="Basic residues" evidence="1">
    <location>
        <begin position="542"/>
        <end position="553"/>
    </location>
</feature>
<evidence type="ECO:0000313" key="3">
    <source>
        <dbReference type="Proteomes" id="UP001221142"/>
    </source>
</evidence>
<name>A0AAD7C0T7_9AGAR</name>
<comment type="caution">
    <text evidence="2">The sequence shown here is derived from an EMBL/GenBank/DDBJ whole genome shotgun (WGS) entry which is preliminary data.</text>
</comment>
<dbReference type="EMBL" id="JARKIF010000006">
    <property type="protein sequence ID" value="KAJ7636233.1"/>
    <property type="molecule type" value="Genomic_DNA"/>
</dbReference>
<dbReference type="AlphaFoldDB" id="A0AAD7C0T7"/>
<reference evidence="2" key="1">
    <citation type="submission" date="2023-03" db="EMBL/GenBank/DDBJ databases">
        <title>Massive genome expansion in bonnet fungi (Mycena s.s.) driven by repeated elements and novel gene families across ecological guilds.</title>
        <authorList>
            <consortium name="Lawrence Berkeley National Laboratory"/>
            <person name="Harder C.B."/>
            <person name="Miyauchi S."/>
            <person name="Viragh M."/>
            <person name="Kuo A."/>
            <person name="Thoen E."/>
            <person name="Andreopoulos B."/>
            <person name="Lu D."/>
            <person name="Skrede I."/>
            <person name="Drula E."/>
            <person name="Henrissat B."/>
            <person name="Morin E."/>
            <person name="Kohler A."/>
            <person name="Barry K."/>
            <person name="LaButti K."/>
            <person name="Morin E."/>
            <person name="Salamov A."/>
            <person name="Lipzen A."/>
            <person name="Mereny Z."/>
            <person name="Hegedus B."/>
            <person name="Baldrian P."/>
            <person name="Stursova M."/>
            <person name="Weitz H."/>
            <person name="Taylor A."/>
            <person name="Grigoriev I.V."/>
            <person name="Nagy L.G."/>
            <person name="Martin F."/>
            <person name="Kauserud H."/>
        </authorList>
    </citation>
    <scope>NUCLEOTIDE SEQUENCE</scope>
    <source>
        <strain evidence="2">9284</strain>
    </source>
</reference>
<evidence type="ECO:0000313" key="2">
    <source>
        <dbReference type="EMBL" id="KAJ7636233.1"/>
    </source>
</evidence>
<dbReference type="Proteomes" id="UP001221142">
    <property type="component" value="Unassembled WGS sequence"/>
</dbReference>
<organism evidence="2 3">
    <name type="scientific">Roridomyces roridus</name>
    <dbReference type="NCBI Taxonomy" id="1738132"/>
    <lineage>
        <taxon>Eukaryota</taxon>
        <taxon>Fungi</taxon>
        <taxon>Dikarya</taxon>
        <taxon>Basidiomycota</taxon>
        <taxon>Agaricomycotina</taxon>
        <taxon>Agaricomycetes</taxon>
        <taxon>Agaricomycetidae</taxon>
        <taxon>Agaricales</taxon>
        <taxon>Marasmiineae</taxon>
        <taxon>Mycenaceae</taxon>
        <taxon>Roridomyces</taxon>
    </lineage>
</organism>
<keyword evidence="3" id="KW-1185">Reference proteome</keyword>
<sequence>MCTLPSEFDSVVRPELDKSFPDIPAIRQDWHETWAVLRETLQDLEKRGLDPLTAVQGLLYAKGLDEDGASLDTAAVEHFDDRLGTNYVPVPHERTQLRSFCSTGLQKLAALNAERARHVQHVLRTNSRRRALEDRLNPYLALISPARTMPPEILQEIFLACLPTRHNPIMQSTQAPLLLGRVCSSWRKISISTPALWAPIHIVIPRGGTPWAQHEDGELHRIHCRGLREWMRRTGDHLPISISICAPLSLAIPQAFLDELLPYRHRWHIVYIVHAGPVQSTTLDPAEVPMLKSLEIHHTGWQETGGLQFRGAPPILTSLTLKYVNGHIAIPTYQWDNLTTLCVETQSSFFLLSFTQAMELLTHCRRLRVCCLKFPYEQEAEGAAPTPDTTPNRITISSLHSFELVAMLTSDATFNISAIMNLLILPSLRTLKVQGAIPPNLPGVPEQLSDMMLALDSLVKRSGCALETLKISQPVGDVGFFLQCLERVPDLDELVIDQKQTTFRDLRLGIDPAPILRALADRASVTPIKSNSSVGAAGHGQTTHHRREHHHGHREREAGAELRFVPRLRRISLVHCDPTDKHHSLLAALLHPRVRSGVLRSANIALKRPLASKTLGRLRSGEREREGQGVVVVSEPPVRETRNSHAVPVRDEESKWEGIAVEEREVHGPGGRIPV</sequence>
<evidence type="ECO:0008006" key="4">
    <source>
        <dbReference type="Google" id="ProtNLM"/>
    </source>
</evidence>
<feature type="region of interest" description="Disordered" evidence="1">
    <location>
        <begin position="529"/>
        <end position="559"/>
    </location>
</feature>
<evidence type="ECO:0000256" key="1">
    <source>
        <dbReference type="SAM" id="MobiDB-lite"/>
    </source>
</evidence>
<gene>
    <name evidence="2" type="ORF">FB45DRAFT_906173</name>
</gene>